<dbReference type="InterPro" id="IPR020843">
    <property type="entry name" value="ER"/>
</dbReference>
<proteinExistence type="predicted"/>
<sequence>MKAIVYTKYGPPDVLQLKEVEKPTPKDNEILVRIYATTVTAGDWRIRKADPFLARLFNGLTRPKKVTILGFELAGVVEETGKDVKRFKKGDQIFASCGIRYGAYAEYKCLPEDGAVAIKPANMTFEDAAAVPIGGMTALHFLKKGKIRSGQKVLIYGASGSVGTFAVQLAKCFGAEVTGVCSTSNLELVRSLGADHVIDYTKEDFTESGETYDIIFDTVGKSSFSGCVQSLKQNGFYLKAVHMELSPVIRGLWTSMTTSKKVVGGNASIDKSEDLLFLKELIETGKVKSVIDRRYPLEQISEAHRYVETGHKRGNVVISVKSDTTC</sequence>
<dbReference type="SUPFAM" id="SSF51735">
    <property type="entry name" value="NAD(P)-binding Rossmann-fold domains"/>
    <property type="match status" value="1"/>
</dbReference>
<gene>
    <name evidence="2" type="ORF">EDM56_09925</name>
</gene>
<evidence type="ECO:0000259" key="1">
    <source>
        <dbReference type="SMART" id="SM00829"/>
    </source>
</evidence>
<dbReference type="AlphaFoldDB" id="A0A3M8DNB8"/>
<accession>A0A3M8DNB8</accession>
<dbReference type="CDD" id="cd08267">
    <property type="entry name" value="MDR1"/>
    <property type="match status" value="1"/>
</dbReference>
<name>A0A3M8DNB8_9BACL</name>
<feature type="domain" description="Enoyl reductase (ER)" evidence="1">
    <location>
        <begin position="10"/>
        <end position="318"/>
    </location>
</feature>
<dbReference type="Gene3D" id="3.90.180.10">
    <property type="entry name" value="Medium-chain alcohol dehydrogenases, catalytic domain"/>
    <property type="match status" value="1"/>
</dbReference>
<comment type="caution">
    <text evidence="2">The sequence shown here is derived from an EMBL/GenBank/DDBJ whole genome shotgun (WGS) entry which is preliminary data.</text>
</comment>
<dbReference type="InterPro" id="IPR013154">
    <property type="entry name" value="ADH-like_N"/>
</dbReference>
<dbReference type="SMART" id="SM00829">
    <property type="entry name" value="PKS_ER"/>
    <property type="match status" value="1"/>
</dbReference>
<evidence type="ECO:0000313" key="2">
    <source>
        <dbReference type="EMBL" id="RNB89504.1"/>
    </source>
</evidence>
<organism evidence="2 3">
    <name type="scientific">Brevibacillus fluminis</name>
    <dbReference type="NCBI Taxonomy" id="511487"/>
    <lineage>
        <taxon>Bacteria</taxon>
        <taxon>Bacillati</taxon>
        <taxon>Bacillota</taxon>
        <taxon>Bacilli</taxon>
        <taxon>Bacillales</taxon>
        <taxon>Paenibacillaceae</taxon>
        <taxon>Brevibacillus</taxon>
    </lineage>
</organism>
<dbReference type="Gene3D" id="3.40.50.720">
    <property type="entry name" value="NAD(P)-binding Rossmann-like Domain"/>
    <property type="match status" value="1"/>
</dbReference>
<dbReference type="RefSeq" id="WP_122917760.1">
    <property type="nucleotide sequence ID" value="NZ_RHHQ01000008.1"/>
</dbReference>
<dbReference type="Pfam" id="PF13602">
    <property type="entry name" value="ADH_zinc_N_2"/>
    <property type="match status" value="1"/>
</dbReference>
<dbReference type="InterPro" id="IPR052733">
    <property type="entry name" value="Chloroplast_QOR"/>
</dbReference>
<dbReference type="InterPro" id="IPR011032">
    <property type="entry name" value="GroES-like_sf"/>
</dbReference>
<dbReference type="OrthoDB" id="9792162at2"/>
<dbReference type="PANTHER" id="PTHR44013">
    <property type="entry name" value="ZINC-TYPE ALCOHOL DEHYDROGENASE-LIKE PROTEIN C16A3.02C"/>
    <property type="match status" value="1"/>
</dbReference>
<reference evidence="2 3" key="1">
    <citation type="submission" date="2018-10" db="EMBL/GenBank/DDBJ databases">
        <title>Phylogenomics of Brevibacillus.</title>
        <authorList>
            <person name="Dunlap C."/>
        </authorList>
    </citation>
    <scope>NUCLEOTIDE SEQUENCE [LARGE SCALE GENOMIC DNA]</scope>
    <source>
        <strain evidence="2 3">JCM 15716</strain>
    </source>
</reference>
<dbReference type="EMBL" id="RHHQ01000008">
    <property type="protein sequence ID" value="RNB89504.1"/>
    <property type="molecule type" value="Genomic_DNA"/>
</dbReference>
<dbReference type="PANTHER" id="PTHR44013:SF1">
    <property type="entry name" value="ZINC-TYPE ALCOHOL DEHYDROGENASE-LIKE PROTEIN C16A3.02C"/>
    <property type="match status" value="1"/>
</dbReference>
<dbReference type="GO" id="GO:0016491">
    <property type="term" value="F:oxidoreductase activity"/>
    <property type="evidence" value="ECO:0007669"/>
    <property type="project" value="InterPro"/>
</dbReference>
<keyword evidence="3" id="KW-1185">Reference proteome</keyword>
<dbReference type="SUPFAM" id="SSF50129">
    <property type="entry name" value="GroES-like"/>
    <property type="match status" value="1"/>
</dbReference>
<dbReference type="Proteomes" id="UP000271031">
    <property type="component" value="Unassembled WGS sequence"/>
</dbReference>
<evidence type="ECO:0000313" key="3">
    <source>
        <dbReference type="Proteomes" id="UP000271031"/>
    </source>
</evidence>
<dbReference type="Pfam" id="PF08240">
    <property type="entry name" value="ADH_N"/>
    <property type="match status" value="1"/>
</dbReference>
<dbReference type="InterPro" id="IPR036291">
    <property type="entry name" value="NAD(P)-bd_dom_sf"/>
</dbReference>
<protein>
    <submittedName>
        <fullName evidence="2">NAD(P)-dependent alcohol dehydrogenase</fullName>
    </submittedName>
</protein>